<protein>
    <recommendedName>
        <fullName evidence="5">Strictosidine synthase conserved region domain-containing protein</fullName>
    </recommendedName>
</protein>
<sequence>MQFMYASEIMNSYSYHLMDSIALQKLLIIFLFSFLFFPSFILSHDQKQKIIKLYLPPSVAGPEATAFDRAGFGPYTGVADGRVFKYVNPTDGYVEFATTSSTRPKQLCDGNSNRAIEPKCGRPLGLAFYHTTGHLYIADAYFGLVEVGPRGGIAASISKSAGGVPYRNLNALDVDQKNGVVYFTDLSTKFQLRQFNDALLSGDQTGRLLKYDIRKKQATVLAHNLGLPVGVAVSKHGDFVIVSEYVHNRTLRFWLTGHKAKTTEIFTKFPGRPDNIKRNAKGEFWIPVTSVNGNPNRTVAWKLDEDGKLKKSFDLRMVGNPLPMYSEVQEIHPRVFSLGILNLNYSGIMY</sequence>
<evidence type="ECO:0000256" key="4">
    <source>
        <dbReference type="ARBA" id="ARBA00023180"/>
    </source>
</evidence>
<name>A0A2C9WJF1_MANES</name>
<dbReference type="OrthoDB" id="820619at2759"/>
<evidence type="ECO:0000256" key="1">
    <source>
        <dbReference type="ARBA" id="ARBA00004116"/>
    </source>
</evidence>
<evidence type="ECO:0000313" key="6">
    <source>
        <dbReference type="EMBL" id="OAY59322.1"/>
    </source>
</evidence>
<dbReference type="EMBL" id="CM004387">
    <property type="protein sequence ID" value="OAY59322.1"/>
    <property type="molecule type" value="Genomic_DNA"/>
</dbReference>
<dbReference type="Pfam" id="PF03088">
    <property type="entry name" value="Str_synth"/>
    <property type="match status" value="1"/>
</dbReference>
<dbReference type="InterPro" id="IPR018119">
    <property type="entry name" value="Strictosidine_synth_cons-reg"/>
</dbReference>
<dbReference type="GO" id="GO:0005773">
    <property type="term" value="C:vacuole"/>
    <property type="evidence" value="ECO:0007669"/>
    <property type="project" value="UniProtKB-SubCell"/>
</dbReference>
<evidence type="ECO:0000256" key="3">
    <source>
        <dbReference type="ARBA" id="ARBA00022554"/>
    </source>
</evidence>
<feature type="domain" description="Strictosidine synthase conserved region" evidence="5">
    <location>
        <begin position="170"/>
        <end position="257"/>
    </location>
</feature>
<dbReference type="Gramene" id="Manes.01G023600.1.v8.1">
    <property type="protein sequence ID" value="Manes.01G023600.1.v8.1.CDS"/>
    <property type="gene ID" value="Manes.01G023600.v8.1"/>
</dbReference>
<dbReference type="PANTHER" id="PTHR10426">
    <property type="entry name" value="STRICTOSIDINE SYNTHASE-RELATED"/>
    <property type="match status" value="1"/>
</dbReference>
<evidence type="ECO:0000313" key="7">
    <source>
        <dbReference type="Proteomes" id="UP000091857"/>
    </source>
</evidence>
<dbReference type="SUPFAM" id="SSF63829">
    <property type="entry name" value="Calcium-dependent phosphotriesterase"/>
    <property type="match status" value="1"/>
</dbReference>
<proteinExistence type="inferred from homology"/>
<gene>
    <name evidence="6" type="ORF">MANES_01G023600v8</name>
</gene>
<comment type="caution">
    <text evidence="6">The sequence shown here is derived from an EMBL/GenBank/DDBJ whole genome shotgun (WGS) entry which is preliminary data.</text>
</comment>
<evidence type="ECO:0000256" key="2">
    <source>
        <dbReference type="ARBA" id="ARBA00009191"/>
    </source>
</evidence>
<dbReference type="Gene3D" id="2.120.10.30">
    <property type="entry name" value="TolB, C-terminal domain"/>
    <property type="match status" value="1"/>
</dbReference>
<dbReference type="AlphaFoldDB" id="A0A2C9WJF1"/>
<accession>A0A2C9WJF1</accession>
<comment type="subcellular location">
    <subcellularLocation>
        <location evidence="1">Vacuole</location>
    </subcellularLocation>
</comment>
<dbReference type="Proteomes" id="UP000091857">
    <property type="component" value="Chromosome 1"/>
</dbReference>
<dbReference type="GO" id="GO:0016787">
    <property type="term" value="F:hydrolase activity"/>
    <property type="evidence" value="ECO:0000318"/>
    <property type="project" value="GO_Central"/>
</dbReference>
<dbReference type="InterPro" id="IPR011042">
    <property type="entry name" value="6-blade_b-propeller_TolB-like"/>
</dbReference>
<dbReference type="STRING" id="3983.A0A2C9WJF1"/>
<dbReference type="PANTHER" id="PTHR10426:SF106">
    <property type="entry name" value="PROTEIN STRICTOSIDINE SYNTHASE-LIKE 3"/>
    <property type="match status" value="1"/>
</dbReference>
<evidence type="ECO:0000259" key="5">
    <source>
        <dbReference type="Pfam" id="PF03088"/>
    </source>
</evidence>
<keyword evidence="7" id="KW-1185">Reference proteome</keyword>
<reference evidence="7" key="1">
    <citation type="journal article" date="2016" name="Nat. Biotechnol.">
        <title>Sequencing wild and cultivated cassava and related species reveals extensive interspecific hybridization and genetic diversity.</title>
        <authorList>
            <person name="Bredeson J.V."/>
            <person name="Lyons J.B."/>
            <person name="Prochnik S.E."/>
            <person name="Wu G.A."/>
            <person name="Ha C.M."/>
            <person name="Edsinger-Gonzales E."/>
            <person name="Grimwood J."/>
            <person name="Schmutz J."/>
            <person name="Rabbi I.Y."/>
            <person name="Egesi C."/>
            <person name="Nauluvula P."/>
            <person name="Lebot V."/>
            <person name="Ndunguru J."/>
            <person name="Mkamilo G."/>
            <person name="Bart R.S."/>
            <person name="Setter T.L."/>
            <person name="Gleadow R.M."/>
            <person name="Kulakow P."/>
            <person name="Ferguson M.E."/>
            <person name="Rounsley S."/>
            <person name="Rokhsar D.S."/>
        </authorList>
    </citation>
    <scope>NUCLEOTIDE SEQUENCE [LARGE SCALE GENOMIC DNA]</scope>
    <source>
        <strain evidence="7">cv. AM560-2</strain>
    </source>
</reference>
<keyword evidence="3" id="KW-0926">Vacuole</keyword>
<organism evidence="6 7">
    <name type="scientific">Manihot esculenta</name>
    <name type="common">Cassava</name>
    <name type="synonym">Jatropha manihot</name>
    <dbReference type="NCBI Taxonomy" id="3983"/>
    <lineage>
        <taxon>Eukaryota</taxon>
        <taxon>Viridiplantae</taxon>
        <taxon>Streptophyta</taxon>
        <taxon>Embryophyta</taxon>
        <taxon>Tracheophyta</taxon>
        <taxon>Spermatophyta</taxon>
        <taxon>Magnoliopsida</taxon>
        <taxon>eudicotyledons</taxon>
        <taxon>Gunneridae</taxon>
        <taxon>Pentapetalae</taxon>
        <taxon>rosids</taxon>
        <taxon>fabids</taxon>
        <taxon>Malpighiales</taxon>
        <taxon>Euphorbiaceae</taxon>
        <taxon>Crotonoideae</taxon>
        <taxon>Manihoteae</taxon>
        <taxon>Manihot</taxon>
    </lineage>
</organism>
<comment type="similarity">
    <text evidence="2">Belongs to the strictosidine synthase family.</text>
</comment>
<keyword evidence="4" id="KW-0325">Glycoprotein</keyword>